<keyword evidence="6 7" id="KW-0472">Membrane</keyword>
<evidence type="ECO:0000259" key="8">
    <source>
        <dbReference type="PROSITE" id="PS50928"/>
    </source>
</evidence>
<evidence type="ECO:0000256" key="3">
    <source>
        <dbReference type="ARBA" id="ARBA00022475"/>
    </source>
</evidence>
<dbReference type="SUPFAM" id="SSF161098">
    <property type="entry name" value="MetI-like"/>
    <property type="match status" value="1"/>
</dbReference>
<dbReference type="InterPro" id="IPR035906">
    <property type="entry name" value="MetI-like_sf"/>
</dbReference>
<dbReference type="InterPro" id="IPR000515">
    <property type="entry name" value="MetI-like"/>
</dbReference>
<dbReference type="PANTHER" id="PTHR43744">
    <property type="entry name" value="ABC TRANSPORTER PERMEASE PROTEIN MG189-RELATED-RELATED"/>
    <property type="match status" value="1"/>
</dbReference>
<feature type="transmembrane region" description="Helical" evidence="7">
    <location>
        <begin position="256"/>
        <end position="277"/>
    </location>
</feature>
<keyword evidence="4 7" id="KW-0812">Transmembrane</keyword>
<dbReference type="GO" id="GO:0055085">
    <property type="term" value="P:transmembrane transport"/>
    <property type="evidence" value="ECO:0007669"/>
    <property type="project" value="InterPro"/>
</dbReference>
<feature type="transmembrane region" description="Helical" evidence="7">
    <location>
        <begin position="20"/>
        <end position="46"/>
    </location>
</feature>
<feature type="transmembrane region" description="Helical" evidence="7">
    <location>
        <begin position="122"/>
        <end position="147"/>
    </location>
</feature>
<feature type="transmembrane region" description="Helical" evidence="7">
    <location>
        <begin position="153"/>
        <end position="176"/>
    </location>
</feature>
<dbReference type="CDD" id="cd06261">
    <property type="entry name" value="TM_PBP2"/>
    <property type="match status" value="1"/>
</dbReference>
<dbReference type="Proteomes" id="UP000216207">
    <property type="component" value="Unassembled WGS sequence"/>
</dbReference>
<sequence>MKATLAERAATIGAGKKRGVWLSVLGKGLVGVFLLITVYPVIWLLLSSLKEPSEFMTNSMNALPEGFYLGNYVEAWKTGNMGIYFRNSIFVTFPALIGIILFGSMAAFAIEKLRWKLKNVVMLLFLAGIMIPVQIVLLPLFQIYFNINLLNSLFGLGLVYLVFGLPLTIFLFASYFKSMPNELMEAAVVDGASIYQIFFTLAFPLLKNAIVTVALVQFFFVWNDLIFAMSFIRDTDLRTIQTGLMGFAGEYGQREWGPTFASIALAVVPILLLYTFLNKLVMKGMTSGAVKG</sequence>
<dbReference type="Gene3D" id="1.10.3720.10">
    <property type="entry name" value="MetI-like"/>
    <property type="match status" value="1"/>
</dbReference>
<accession>A0A268P036</accession>
<dbReference type="AlphaFoldDB" id="A0A268P036"/>
<dbReference type="PROSITE" id="PS50928">
    <property type="entry name" value="ABC_TM1"/>
    <property type="match status" value="1"/>
</dbReference>
<evidence type="ECO:0000256" key="7">
    <source>
        <dbReference type="RuleBase" id="RU363032"/>
    </source>
</evidence>
<feature type="domain" description="ABC transmembrane type-1" evidence="8">
    <location>
        <begin position="85"/>
        <end position="277"/>
    </location>
</feature>
<evidence type="ECO:0000313" key="10">
    <source>
        <dbReference type="Proteomes" id="UP000216207"/>
    </source>
</evidence>
<evidence type="ECO:0000256" key="4">
    <source>
        <dbReference type="ARBA" id="ARBA00022692"/>
    </source>
</evidence>
<comment type="caution">
    <text evidence="9">The sequence shown here is derived from an EMBL/GenBank/DDBJ whole genome shotgun (WGS) entry which is preliminary data.</text>
</comment>
<organism evidence="9 10">
    <name type="scientific">Shouchella clausii</name>
    <name type="common">Alkalihalobacillus clausii</name>
    <dbReference type="NCBI Taxonomy" id="79880"/>
    <lineage>
        <taxon>Bacteria</taxon>
        <taxon>Bacillati</taxon>
        <taxon>Bacillota</taxon>
        <taxon>Bacilli</taxon>
        <taxon>Bacillales</taxon>
        <taxon>Bacillaceae</taxon>
        <taxon>Shouchella</taxon>
    </lineage>
</organism>
<keyword evidence="5 7" id="KW-1133">Transmembrane helix</keyword>
<keyword evidence="3" id="KW-1003">Cell membrane</keyword>
<comment type="similarity">
    <text evidence="7">Belongs to the binding-protein-dependent transport system permease family.</text>
</comment>
<feature type="transmembrane region" description="Helical" evidence="7">
    <location>
        <begin position="197"/>
        <end position="220"/>
    </location>
</feature>
<name>A0A268P036_SHOCL</name>
<dbReference type="Pfam" id="PF00528">
    <property type="entry name" value="BPD_transp_1"/>
    <property type="match status" value="1"/>
</dbReference>
<proteinExistence type="inferred from homology"/>
<keyword evidence="2 7" id="KW-0813">Transport</keyword>
<evidence type="ECO:0000313" key="9">
    <source>
        <dbReference type="EMBL" id="PAE89112.1"/>
    </source>
</evidence>
<comment type="subcellular location">
    <subcellularLocation>
        <location evidence="1 7">Cell membrane</location>
        <topology evidence="1 7">Multi-pass membrane protein</topology>
    </subcellularLocation>
</comment>
<evidence type="ECO:0000256" key="5">
    <source>
        <dbReference type="ARBA" id="ARBA00022989"/>
    </source>
</evidence>
<dbReference type="PANTHER" id="PTHR43744:SF8">
    <property type="entry name" value="SN-GLYCEROL-3-PHOSPHATE TRANSPORT SYSTEM PERMEASE PROTEIN UGPE"/>
    <property type="match status" value="1"/>
</dbReference>
<dbReference type="EMBL" id="NPCC01000011">
    <property type="protein sequence ID" value="PAE89112.1"/>
    <property type="molecule type" value="Genomic_DNA"/>
</dbReference>
<evidence type="ECO:0000256" key="1">
    <source>
        <dbReference type="ARBA" id="ARBA00004651"/>
    </source>
</evidence>
<feature type="transmembrane region" description="Helical" evidence="7">
    <location>
        <begin position="89"/>
        <end position="110"/>
    </location>
</feature>
<evidence type="ECO:0000256" key="2">
    <source>
        <dbReference type="ARBA" id="ARBA00022448"/>
    </source>
</evidence>
<evidence type="ECO:0000256" key="6">
    <source>
        <dbReference type="ARBA" id="ARBA00023136"/>
    </source>
</evidence>
<reference evidence="9 10" key="1">
    <citation type="submission" date="2017-07" db="EMBL/GenBank/DDBJ databases">
        <title>Isolation and whole genome analysis of endospore-forming bacteria from heroin.</title>
        <authorList>
            <person name="Kalinowski J."/>
            <person name="Ahrens B."/>
            <person name="Al-Dilaimi A."/>
            <person name="Winkler A."/>
            <person name="Wibberg D."/>
            <person name="Schleenbecker U."/>
            <person name="Ruckert C."/>
            <person name="Wolfel R."/>
            <person name="Grass G."/>
        </authorList>
    </citation>
    <scope>NUCLEOTIDE SEQUENCE [LARGE SCALE GENOMIC DNA]</scope>
    <source>
        <strain evidence="9 10">7539</strain>
    </source>
</reference>
<protein>
    <submittedName>
        <fullName evidence="9">ABC transporter permease</fullName>
    </submittedName>
</protein>
<dbReference type="GO" id="GO:0005886">
    <property type="term" value="C:plasma membrane"/>
    <property type="evidence" value="ECO:0007669"/>
    <property type="project" value="UniProtKB-SubCell"/>
</dbReference>
<dbReference type="RefSeq" id="WP_095326508.1">
    <property type="nucleotide sequence ID" value="NZ_JAUPFF010000001.1"/>
</dbReference>
<gene>
    <name evidence="9" type="ORF">CHH72_09730</name>
</gene>